<comment type="caution">
    <text evidence="1">The sequence shown here is derived from an EMBL/GenBank/DDBJ whole genome shotgun (WGS) entry which is preliminary data.</text>
</comment>
<reference evidence="1 2" key="1">
    <citation type="submission" date="2023-07" db="EMBL/GenBank/DDBJ databases">
        <title>Sequencing the genomes of 1000 actinobacteria strains.</title>
        <authorList>
            <person name="Klenk H.-P."/>
        </authorList>
    </citation>
    <scope>NUCLEOTIDE SEQUENCE [LARGE SCALE GENOMIC DNA]</scope>
    <source>
        <strain evidence="1 2">DSM 44710</strain>
    </source>
</reference>
<dbReference type="RefSeq" id="WP_306833203.1">
    <property type="nucleotide sequence ID" value="NZ_JAUSRA010000001.1"/>
</dbReference>
<evidence type="ECO:0000313" key="1">
    <source>
        <dbReference type="EMBL" id="MDP9796546.1"/>
    </source>
</evidence>
<evidence type="ECO:0000313" key="2">
    <source>
        <dbReference type="Proteomes" id="UP001240984"/>
    </source>
</evidence>
<keyword evidence="2" id="KW-1185">Reference proteome</keyword>
<gene>
    <name evidence="1" type="ORF">J2S43_005058</name>
</gene>
<accession>A0ABT9MZB7</accession>
<dbReference type="EMBL" id="JAUSRA010000001">
    <property type="protein sequence ID" value="MDP9796546.1"/>
    <property type="molecule type" value="Genomic_DNA"/>
</dbReference>
<sequence length="85" mass="9202">MEPHRGTLGARYLSMLDKVRTGATLPIEVDVAFWYGEVTVTGGKNLAAETLKRVDAVTVMSYRNTATGPNSMYEVSRDPSAPDPA</sequence>
<dbReference type="Proteomes" id="UP001240984">
    <property type="component" value="Unassembled WGS sequence"/>
</dbReference>
<protein>
    <submittedName>
        <fullName evidence="1">Uncharacterized protein</fullName>
    </submittedName>
</protein>
<organism evidence="1 2">
    <name type="scientific">Catenuloplanes nepalensis</name>
    <dbReference type="NCBI Taxonomy" id="587533"/>
    <lineage>
        <taxon>Bacteria</taxon>
        <taxon>Bacillati</taxon>
        <taxon>Actinomycetota</taxon>
        <taxon>Actinomycetes</taxon>
        <taxon>Micromonosporales</taxon>
        <taxon>Micromonosporaceae</taxon>
        <taxon>Catenuloplanes</taxon>
    </lineage>
</organism>
<name>A0ABT9MZB7_9ACTN</name>
<proteinExistence type="predicted"/>